<feature type="domain" description="Aldehyde dehydrogenase" evidence="4">
    <location>
        <begin position="19"/>
        <end position="472"/>
    </location>
</feature>
<keyword evidence="1 3" id="KW-0560">Oxidoreductase</keyword>
<gene>
    <name evidence="5" type="ORF">GCM10022236_04790</name>
</gene>
<protein>
    <submittedName>
        <fullName evidence="5">Succinic semialdehyde dehydrogenase</fullName>
    </submittedName>
</protein>
<sequence length="508" mass="53670">MFDLSRLAGRVVASAPPTPLRSPLDQRVLADLPTSTEADVAAAAERARKAQPDWAATPIERRMQVLLDLHDMILDRRDDLADLVQLEAGKSRLSAMEEILHTALTARYYGQTARRYLHTERASGILPLLTRIDRHYVPKGLIGAIGPWNYPLTMAVSDGLAALAAGNAVLLKPDAQTPLSSLAAAELLEECGLPADVWQIVNGPGDVVGPALIDQVDYVCFTGSTATGRRVAQQCAGRLIGCSLELGGKNPALVLDDADLDQAVPGLIRASFSNAGQLCVSIERLYVARDLLPAFADRFASTAAQLRLGAGLDYDADVGCLINAAQVERVEAHVEDARAHGATVLTGGRSRPDLGPTFYEPTVLTGVTPAMRCFADETFGPVVSLYPMDDDADGIAQANASAYGLNASVWTGDPARGRRVAAEIQCGTVNVNEGFAATFGSLDAPMGGMKQSGLGRRQAGEGIRRFVESQAVATQSGVPIAPSFGLSKQGFVTAMAGAMRVLRRAGRA</sequence>
<comment type="similarity">
    <text evidence="3">Belongs to the aldehyde dehydrogenase family.</text>
</comment>
<accession>A0ABP6ZFG1</accession>
<dbReference type="InterPro" id="IPR016162">
    <property type="entry name" value="Ald_DH_N"/>
</dbReference>
<evidence type="ECO:0000256" key="3">
    <source>
        <dbReference type="RuleBase" id="RU003345"/>
    </source>
</evidence>
<dbReference type="InterPro" id="IPR016163">
    <property type="entry name" value="Ald_DH_C"/>
</dbReference>
<name>A0ABP6ZFG1_9ACTN</name>
<dbReference type="InterPro" id="IPR016161">
    <property type="entry name" value="Ald_DH/histidinol_DH"/>
</dbReference>
<dbReference type="SUPFAM" id="SSF53720">
    <property type="entry name" value="ALDH-like"/>
    <property type="match status" value="1"/>
</dbReference>
<evidence type="ECO:0000313" key="6">
    <source>
        <dbReference type="Proteomes" id="UP001501490"/>
    </source>
</evidence>
<keyword evidence="6" id="KW-1185">Reference proteome</keyword>
<dbReference type="InterPro" id="IPR029510">
    <property type="entry name" value="Ald_DH_CS_GLU"/>
</dbReference>
<dbReference type="PANTHER" id="PTHR43353:SF5">
    <property type="entry name" value="SUCCINATE-SEMIALDEHYDE DEHYDROGENASE, MITOCHONDRIAL"/>
    <property type="match status" value="1"/>
</dbReference>
<reference evidence="6" key="1">
    <citation type="journal article" date="2019" name="Int. J. Syst. Evol. Microbiol.">
        <title>The Global Catalogue of Microorganisms (GCM) 10K type strain sequencing project: providing services to taxonomists for standard genome sequencing and annotation.</title>
        <authorList>
            <consortium name="The Broad Institute Genomics Platform"/>
            <consortium name="The Broad Institute Genome Sequencing Center for Infectious Disease"/>
            <person name="Wu L."/>
            <person name="Ma J."/>
        </authorList>
    </citation>
    <scope>NUCLEOTIDE SEQUENCE [LARGE SCALE GENOMIC DNA]</scope>
    <source>
        <strain evidence="6">JCM 16929</strain>
    </source>
</reference>
<dbReference type="Gene3D" id="3.40.309.10">
    <property type="entry name" value="Aldehyde Dehydrogenase, Chain A, domain 2"/>
    <property type="match status" value="1"/>
</dbReference>
<proteinExistence type="inferred from homology"/>
<dbReference type="PROSITE" id="PS00687">
    <property type="entry name" value="ALDEHYDE_DEHYDR_GLU"/>
    <property type="match status" value="1"/>
</dbReference>
<dbReference type="PANTHER" id="PTHR43353">
    <property type="entry name" value="SUCCINATE-SEMIALDEHYDE DEHYDROGENASE, MITOCHONDRIAL"/>
    <property type="match status" value="1"/>
</dbReference>
<feature type="active site" evidence="2">
    <location>
        <position position="245"/>
    </location>
</feature>
<evidence type="ECO:0000313" key="5">
    <source>
        <dbReference type="EMBL" id="GAA3606007.1"/>
    </source>
</evidence>
<dbReference type="Proteomes" id="UP001501490">
    <property type="component" value="Unassembled WGS sequence"/>
</dbReference>
<evidence type="ECO:0000256" key="1">
    <source>
        <dbReference type="ARBA" id="ARBA00023002"/>
    </source>
</evidence>
<dbReference type="Pfam" id="PF00171">
    <property type="entry name" value="Aldedh"/>
    <property type="match status" value="1"/>
</dbReference>
<dbReference type="NCBIfam" id="NF006916">
    <property type="entry name" value="PRK09407.1"/>
    <property type="match status" value="1"/>
</dbReference>
<dbReference type="InterPro" id="IPR015590">
    <property type="entry name" value="Aldehyde_DH_dom"/>
</dbReference>
<organism evidence="5 6">
    <name type="scientific">Microlunatus ginsengisoli</name>
    <dbReference type="NCBI Taxonomy" id="363863"/>
    <lineage>
        <taxon>Bacteria</taxon>
        <taxon>Bacillati</taxon>
        <taxon>Actinomycetota</taxon>
        <taxon>Actinomycetes</taxon>
        <taxon>Propionibacteriales</taxon>
        <taxon>Propionibacteriaceae</taxon>
        <taxon>Microlunatus</taxon>
    </lineage>
</organism>
<dbReference type="InterPro" id="IPR050740">
    <property type="entry name" value="Aldehyde_DH_Superfamily"/>
</dbReference>
<dbReference type="EMBL" id="BAABAB010000005">
    <property type="protein sequence ID" value="GAA3606007.1"/>
    <property type="molecule type" value="Genomic_DNA"/>
</dbReference>
<evidence type="ECO:0000259" key="4">
    <source>
        <dbReference type="Pfam" id="PF00171"/>
    </source>
</evidence>
<dbReference type="RefSeq" id="WP_344801483.1">
    <property type="nucleotide sequence ID" value="NZ_BAABAB010000005.1"/>
</dbReference>
<dbReference type="Gene3D" id="3.40.605.10">
    <property type="entry name" value="Aldehyde Dehydrogenase, Chain A, domain 1"/>
    <property type="match status" value="1"/>
</dbReference>
<evidence type="ECO:0000256" key="2">
    <source>
        <dbReference type="PROSITE-ProRule" id="PRU10007"/>
    </source>
</evidence>
<comment type="caution">
    <text evidence="5">The sequence shown here is derived from an EMBL/GenBank/DDBJ whole genome shotgun (WGS) entry which is preliminary data.</text>
</comment>